<dbReference type="SFLD" id="SFLDG01129">
    <property type="entry name" value="C1.5:_HAD__Beta-PGM__Phosphata"/>
    <property type="match status" value="1"/>
</dbReference>
<dbReference type="SFLD" id="SFLDG01132">
    <property type="entry name" value="C1.5.3:_5'-Nucleotidase_Like"/>
    <property type="match status" value="1"/>
</dbReference>
<gene>
    <name evidence="1" type="ORF">GBM95_00455</name>
</gene>
<dbReference type="SFLD" id="SFLDS00003">
    <property type="entry name" value="Haloacid_Dehalogenase"/>
    <property type="match status" value="1"/>
</dbReference>
<comment type="caution">
    <text evidence="1">The sequence shown here is derived from an EMBL/GenBank/DDBJ whole genome shotgun (WGS) entry which is preliminary data.</text>
</comment>
<dbReference type="Gene3D" id="3.40.50.1000">
    <property type="entry name" value="HAD superfamily/HAD-like"/>
    <property type="match status" value="1"/>
</dbReference>
<dbReference type="Gene3D" id="1.10.150.450">
    <property type="match status" value="1"/>
</dbReference>
<organism evidence="1 2">
    <name type="scientific">Sutterella seckii</name>
    <dbReference type="NCBI Taxonomy" id="1944635"/>
    <lineage>
        <taxon>Bacteria</taxon>
        <taxon>Pseudomonadati</taxon>
        <taxon>Pseudomonadota</taxon>
        <taxon>Betaproteobacteria</taxon>
        <taxon>Burkholderiales</taxon>
        <taxon>Sutterellaceae</taxon>
        <taxon>Sutterella</taxon>
    </lineage>
</organism>
<dbReference type="SUPFAM" id="SSF56784">
    <property type="entry name" value="HAD-like"/>
    <property type="match status" value="1"/>
</dbReference>
<keyword evidence="1" id="KW-0378">Hydrolase</keyword>
<proteinExistence type="predicted"/>
<dbReference type="InterPro" id="IPR023214">
    <property type="entry name" value="HAD_sf"/>
</dbReference>
<accession>A0A6I1EWT3</accession>
<evidence type="ECO:0000313" key="2">
    <source>
        <dbReference type="Proteomes" id="UP000430564"/>
    </source>
</evidence>
<protein>
    <submittedName>
        <fullName evidence="1">HAD-IA family hydrolase</fullName>
    </submittedName>
</protein>
<dbReference type="PANTHER" id="PTHR12725:SF117">
    <property type="entry name" value="HALOACID DEHALOGENASE-LIKE HYDROLASE"/>
    <property type="match status" value="1"/>
</dbReference>
<dbReference type="NCBIfam" id="TIGR01509">
    <property type="entry name" value="HAD-SF-IA-v3"/>
    <property type="match status" value="1"/>
</dbReference>
<dbReference type="InterPro" id="IPR006439">
    <property type="entry name" value="HAD-SF_hydro_IA"/>
</dbReference>
<dbReference type="Pfam" id="PF00702">
    <property type="entry name" value="Hydrolase"/>
    <property type="match status" value="1"/>
</dbReference>
<dbReference type="EMBL" id="WEHX01000001">
    <property type="protein sequence ID" value="KAB7663349.1"/>
    <property type="molecule type" value="Genomic_DNA"/>
</dbReference>
<dbReference type="InterPro" id="IPR036412">
    <property type="entry name" value="HAD-like_sf"/>
</dbReference>
<dbReference type="AlphaFoldDB" id="A0A6I1EWT3"/>
<dbReference type="InterPro" id="IPR010237">
    <property type="entry name" value="Pyr-5-nucltdase"/>
</dbReference>
<name>A0A6I1EWT3_9BURK</name>
<sequence length="245" mass="27800">MTARTEPGFPGTVPFLHSHPSVWIFDMDDTLLASSAGILDEVHDLMNDFLIRRMGFSAQKANFLREYYWRTYGSTFIGLWRCHGVDPRVFLPAVHDFDYAPYLAGLKSMRSVLSKFPGRRVLMTNGPRNYADAILPAIGLRSFFDLEVTSSDMRVFGDWRPKPSVSMMKALAARLGVRPRDAVLIDDSLLNLRAAKLAGMRTVWCIGMRRRHAGLRMPWNAPMAHPAVDLVVHDVEELLRRIGRI</sequence>
<dbReference type="PANTHER" id="PTHR12725">
    <property type="entry name" value="HALOACID DEHALOGENASE-LIKE HYDROLASE"/>
    <property type="match status" value="1"/>
</dbReference>
<dbReference type="OrthoDB" id="8558420at2"/>
<reference evidence="1 2" key="1">
    <citation type="submission" date="2019-10" db="EMBL/GenBank/DDBJ databases">
        <title>Genome diversity of Sutterella seckii.</title>
        <authorList>
            <person name="Chaplin A.V."/>
            <person name="Sokolova S.R."/>
            <person name="Mosin K.A."/>
            <person name="Ivanova E.L."/>
            <person name="Kochetkova T.O."/>
            <person name="Goltsov A.Y."/>
            <person name="Trofimov D.Y."/>
            <person name="Efimov B.A."/>
        </authorList>
    </citation>
    <scope>NUCLEOTIDE SEQUENCE [LARGE SCALE GENOMIC DNA]</scope>
    <source>
        <strain evidence="1 2">ASD393</strain>
    </source>
</reference>
<evidence type="ECO:0000313" key="1">
    <source>
        <dbReference type="EMBL" id="KAB7663349.1"/>
    </source>
</evidence>
<dbReference type="Proteomes" id="UP000430564">
    <property type="component" value="Unassembled WGS sequence"/>
</dbReference>
<dbReference type="GO" id="GO:0016787">
    <property type="term" value="F:hydrolase activity"/>
    <property type="evidence" value="ECO:0007669"/>
    <property type="project" value="UniProtKB-KW"/>
</dbReference>